<evidence type="ECO:0000256" key="2">
    <source>
        <dbReference type="ARBA" id="ARBA00022606"/>
    </source>
</evidence>
<dbReference type="Pfam" id="PF02949">
    <property type="entry name" value="7tm_6"/>
    <property type="match status" value="1"/>
</dbReference>
<dbReference type="EMBL" id="JAUDFV010000029">
    <property type="protein sequence ID" value="KAL2737078.1"/>
    <property type="molecule type" value="Genomic_DNA"/>
</dbReference>
<accession>A0ABD2BWB8</accession>
<evidence type="ECO:0000256" key="1">
    <source>
        <dbReference type="ARBA" id="ARBA00004141"/>
    </source>
</evidence>
<proteinExistence type="predicted"/>
<gene>
    <name evidence="10" type="ORF">V1478_002160</name>
</gene>
<evidence type="ECO:0000256" key="6">
    <source>
        <dbReference type="ARBA" id="ARBA00023136"/>
    </source>
</evidence>
<evidence type="ECO:0000256" key="7">
    <source>
        <dbReference type="ARBA" id="ARBA00023170"/>
    </source>
</evidence>
<keyword evidence="7" id="KW-0675">Receptor</keyword>
<keyword evidence="2" id="KW-0716">Sensory transduction</keyword>
<feature type="region of interest" description="Disordered" evidence="9">
    <location>
        <begin position="211"/>
        <end position="234"/>
    </location>
</feature>
<comment type="caution">
    <text evidence="10">The sequence shown here is derived from an EMBL/GenBank/DDBJ whole genome shotgun (WGS) entry which is preliminary data.</text>
</comment>
<evidence type="ECO:0000256" key="9">
    <source>
        <dbReference type="SAM" id="MobiDB-lite"/>
    </source>
</evidence>
<sequence length="454" mass="53060">MNFLTIRKLRKVSKTSNWFLKSSRYFRSQIGIKNSDIGCRFIGQWNTILSEMHFKFAILRTKIILSPRFCITLFNRKIVIFYCLFRGYQHPKSDNVEQTAARLFWNLAIGSSRLVVPSIILGFLHLMDFIADFHYVLRNIMENMLVFMTLTKFGVRRIKCQPLSKFLTEAEDDYIIDNYKTKEVRLIFMKYNNIASKFILLRTDDSSISQKATLNGNNNNNNSNNSSNNNDNNNEKIENYIERTIINLEKKENSKLSCIQETVITTSHIRKMSLQKVTYLPRICFRLADILEDSFNIVICLHMVGSTILLCTSRYQMLFVRIRYSMQIDTLRSYFLEFSEKESIYLRFLYTFAFRCAHCIVIVTSCDAIYHCDWYELSTINLKSLRICMVRARKPLQLTGAKFGVVSSCTFTDVNHSEDIDGVLISSTNIYANKRVKRLVLNIYYTGILLLACR</sequence>
<protein>
    <submittedName>
        <fullName evidence="10">Odorant receptor 13a-like</fullName>
    </submittedName>
</protein>
<organism evidence="10 11">
    <name type="scientific">Vespula squamosa</name>
    <name type="common">Southern yellow jacket</name>
    <name type="synonym">Wasp</name>
    <dbReference type="NCBI Taxonomy" id="30214"/>
    <lineage>
        <taxon>Eukaryota</taxon>
        <taxon>Metazoa</taxon>
        <taxon>Ecdysozoa</taxon>
        <taxon>Arthropoda</taxon>
        <taxon>Hexapoda</taxon>
        <taxon>Insecta</taxon>
        <taxon>Pterygota</taxon>
        <taxon>Neoptera</taxon>
        <taxon>Endopterygota</taxon>
        <taxon>Hymenoptera</taxon>
        <taxon>Apocrita</taxon>
        <taxon>Aculeata</taxon>
        <taxon>Vespoidea</taxon>
        <taxon>Vespidae</taxon>
        <taxon>Vespinae</taxon>
        <taxon>Vespula</taxon>
    </lineage>
</organism>
<comment type="subcellular location">
    <subcellularLocation>
        <location evidence="1">Membrane</location>
        <topology evidence="1">Multi-pass membrane protein</topology>
    </subcellularLocation>
</comment>
<evidence type="ECO:0000256" key="5">
    <source>
        <dbReference type="ARBA" id="ARBA00022989"/>
    </source>
</evidence>
<reference evidence="10 11" key="1">
    <citation type="journal article" date="2024" name="Ann. Entomol. Soc. Am.">
        <title>Genomic analyses of the southern and eastern yellowjacket wasps (Hymenoptera: Vespidae) reveal evolutionary signatures of social life.</title>
        <authorList>
            <person name="Catto M.A."/>
            <person name="Caine P.B."/>
            <person name="Orr S.E."/>
            <person name="Hunt B.G."/>
            <person name="Goodisman M.A.D."/>
        </authorList>
    </citation>
    <scope>NUCLEOTIDE SEQUENCE [LARGE SCALE GENOMIC DNA]</scope>
    <source>
        <strain evidence="10">233</strain>
        <tissue evidence="10">Head and thorax</tissue>
    </source>
</reference>
<keyword evidence="11" id="KW-1185">Reference proteome</keyword>
<name>A0ABD2BWB8_VESSQ</name>
<feature type="compositionally biased region" description="Low complexity" evidence="9">
    <location>
        <begin position="215"/>
        <end position="232"/>
    </location>
</feature>
<evidence type="ECO:0000256" key="4">
    <source>
        <dbReference type="ARBA" id="ARBA00022725"/>
    </source>
</evidence>
<dbReference type="GO" id="GO:0007608">
    <property type="term" value="P:sensory perception of smell"/>
    <property type="evidence" value="ECO:0007669"/>
    <property type="project" value="UniProtKB-KW"/>
</dbReference>
<evidence type="ECO:0000313" key="11">
    <source>
        <dbReference type="Proteomes" id="UP001607302"/>
    </source>
</evidence>
<evidence type="ECO:0000256" key="8">
    <source>
        <dbReference type="ARBA" id="ARBA00023224"/>
    </source>
</evidence>
<keyword evidence="4" id="KW-0552">Olfaction</keyword>
<dbReference type="AlphaFoldDB" id="A0ABD2BWB8"/>
<keyword evidence="6" id="KW-0472">Membrane</keyword>
<keyword evidence="5" id="KW-1133">Transmembrane helix</keyword>
<keyword evidence="3" id="KW-0812">Transmembrane</keyword>
<keyword evidence="8" id="KW-0807">Transducer</keyword>
<dbReference type="Proteomes" id="UP001607302">
    <property type="component" value="Unassembled WGS sequence"/>
</dbReference>
<evidence type="ECO:0000256" key="3">
    <source>
        <dbReference type="ARBA" id="ARBA00022692"/>
    </source>
</evidence>
<dbReference type="GO" id="GO:0007165">
    <property type="term" value="P:signal transduction"/>
    <property type="evidence" value="ECO:0007669"/>
    <property type="project" value="UniProtKB-KW"/>
</dbReference>
<evidence type="ECO:0000313" key="10">
    <source>
        <dbReference type="EMBL" id="KAL2737078.1"/>
    </source>
</evidence>
<dbReference type="InterPro" id="IPR004117">
    <property type="entry name" value="7tm6_olfct_rcpt"/>
</dbReference>
<dbReference type="GO" id="GO:0016020">
    <property type="term" value="C:membrane"/>
    <property type="evidence" value="ECO:0007669"/>
    <property type="project" value="UniProtKB-SubCell"/>
</dbReference>